<feature type="binding site" evidence="6">
    <location>
        <begin position="97"/>
        <end position="100"/>
    </location>
    <ligand>
        <name>(6R)-10-formyltetrahydrofolate</name>
        <dbReference type="ChEBI" id="CHEBI:195366"/>
    </ligand>
</feature>
<comment type="pathway">
    <text evidence="1 6">Purine metabolism; IMP biosynthesis via de novo pathway; N(2)-formyl-N(1)-(5-phospho-D-ribosyl)glycinamide from N(1)-(5-phospho-D-ribosyl)glycinamide (10-formyl THF route): step 1/1.</text>
</comment>
<name>A0A4P2SLZ1_9ENTR</name>
<comment type="similarity">
    <text evidence="4 6">Belongs to the GART family.</text>
</comment>
<dbReference type="PANTHER" id="PTHR43369">
    <property type="entry name" value="PHOSPHORIBOSYLGLYCINAMIDE FORMYLTRANSFERASE"/>
    <property type="match status" value="1"/>
</dbReference>
<dbReference type="GO" id="GO:0005829">
    <property type="term" value="C:cytosol"/>
    <property type="evidence" value="ECO:0007669"/>
    <property type="project" value="TreeGrafter"/>
</dbReference>
<dbReference type="InterPro" id="IPR036477">
    <property type="entry name" value="Formyl_transf_N_sf"/>
</dbReference>
<evidence type="ECO:0000256" key="2">
    <source>
        <dbReference type="ARBA" id="ARBA00022679"/>
    </source>
</evidence>
<evidence type="ECO:0000256" key="3">
    <source>
        <dbReference type="ARBA" id="ARBA00022755"/>
    </source>
</evidence>
<evidence type="ECO:0000256" key="4">
    <source>
        <dbReference type="ARBA" id="ARBA00038440"/>
    </source>
</evidence>
<evidence type="ECO:0000256" key="1">
    <source>
        <dbReference type="ARBA" id="ARBA00005054"/>
    </source>
</evidence>
<evidence type="ECO:0000256" key="6">
    <source>
        <dbReference type="HAMAP-Rule" id="MF_01930"/>
    </source>
</evidence>
<reference evidence="7" key="1">
    <citation type="submission" date="2017-08" db="EMBL/GenBank/DDBJ databases">
        <title>Genome sequence of Candidatus Hamiltonella defensa from Acyrthosiphon pisum strain MI47.</title>
        <authorList>
            <person name="Patel V.A."/>
            <person name="Chevignon G."/>
            <person name="Russell J.A."/>
            <person name="Oliver K.M."/>
        </authorList>
    </citation>
    <scope>NUCLEOTIDE SEQUENCE</scope>
    <source>
        <strain evidence="7">MI47</strain>
    </source>
</reference>
<dbReference type="InterPro" id="IPR002376">
    <property type="entry name" value="Formyl_transf_N"/>
</dbReference>
<dbReference type="Gene3D" id="3.40.50.170">
    <property type="entry name" value="Formyl transferase, N-terminal domain"/>
    <property type="match status" value="1"/>
</dbReference>
<feature type="binding site" evidence="6">
    <location>
        <begin position="19"/>
        <end position="21"/>
    </location>
    <ligand>
        <name>N(1)-(5-phospho-beta-D-ribosyl)glycinamide</name>
        <dbReference type="ChEBI" id="CHEBI:143788"/>
    </ligand>
</feature>
<evidence type="ECO:0000313" key="7">
    <source>
        <dbReference type="EMBL" id="ASV33486.1"/>
    </source>
</evidence>
<feature type="site" description="Raises pKa of active site His" evidence="6">
    <location>
        <position position="152"/>
    </location>
</feature>
<protein>
    <recommendedName>
        <fullName evidence="6">Phosphoribosylglycinamide formyltransferase</fullName>
        <ecNumber evidence="6">2.1.2.2</ecNumber>
    </recommendedName>
    <alternativeName>
        <fullName evidence="6">5'-phosphoribosylglycinamide transformylase</fullName>
    </alternativeName>
    <alternativeName>
        <fullName evidence="6">GAR transformylase</fullName>
        <shortName evidence="6">GART</shortName>
    </alternativeName>
</protein>
<dbReference type="Proteomes" id="UP000792865">
    <property type="component" value="Chromosome"/>
</dbReference>
<dbReference type="SUPFAM" id="SSF53328">
    <property type="entry name" value="Formyltransferase"/>
    <property type="match status" value="1"/>
</dbReference>
<dbReference type="PANTHER" id="PTHR43369:SF2">
    <property type="entry name" value="PHOSPHORIBOSYLGLYCINAMIDE FORMYLTRANSFERASE"/>
    <property type="match status" value="1"/>
</dbReference>
<comment type="catalytic activity">
    <reaction evidence="5 6">
        <text>N(1)-(5-phospho-beta-D-ribosyl)glycinamide + (6R)-10-formyltetrahydrofolate = N(2)-formyl-N(1)-(5-phospho-beta-D-ribosyl)glycinamide + (6S)-5,6,7,8-tetrahydrofolate + H(+)</text>
        <dbReference type="Rhea" id="RHEA:15053"/>
        <dbReference type="ChEBI" id="CHEBI:15378"/>
        <dbReference type="ChEBI" id="CHEBI:57453"/>
        <dbReference type="ChEBI" id="CHEBI:143788"/>
        <dbReference type="ChEBI" id="CHEBI:147286"/>
        <dbReference type="ChEBI" id="CHEBI:195366"/>
        <dbReference type="EC" id="2.1.2.2"/>
    </reaction>
</comment>
<feature type="active site" description="Proton donor" evidence="6">
    <location>
        <position position="116"/>
    </location>
</feature>
<organism evidence="7 8">
    <name type="scientific">Candidatus Williamhamiltonella defendens</name>
    <dbReference type="NCBI Taxonomy" id="138072"/>
    <lineage>
        <taxon>Bacteria</taxon>
        <taxon>Pseudomonadati</taxon>
        <taxon>Pseudomonadota</taxon>
        <taxon>Gammaproteobacteria</taxon>
        <taxon>Enterobacterales</taxon>
        <taxon>Enterobacteriaceae</taxon>
        <taxon>aphid secondary symbionts</taxon>
        <taxon>Candidatus Williamhamiltonella</taxon>
    </lineage>
</organism>
<proteinExistence type="inferred from homology"/>
<dbReference type="AlphaFoldDB" id="A0A4P2SLZ1"/>
<dbReference type="HAMAP" id="MF_01930">
    <property type="entry name" value="PurN"/>
    <property type="match status" value="1"/>
</dbReference>
<dbReference type="GO" id="GO:0004644">
    <property type="term" value="F:phosphoribosylglycinamide formyltransferase activity"/>
    <property type="evidence" value="ECO:0007669"/>
    <property type="project" value="UniProtKB-UniRule"/>
</dbReference>
<dbReference type="PROSITE" id="PS00373">
    <property type="entry name" value="GART"/>
    <property type="match status" value="1"/>
</dbReference>
<accession>A0A4P2SLZ1</accession>
<dbReference type="NCBIfam" id="TIGR00639">
    <property type="entry name" value="PurN"/>
    <property type="match status" value="1"/>
</dbReference>
<dbReference type="InterPro" id="IPR004607">
    <property type="entry name" value="GART"/>
</dbReference>
<gene>
    <name evidence="6" type="primary">purN</name>
    <name evidence="7" type="ORF">CJJ18_04900</name>
</gene>
<dbReference type="GO" id="GO:0006189">
    <property type="term" value="P:'de novo' IMP biosynthetic process"/>
    <property type="evidence" value="ECO:0007669"/>
    <property type="project" value="UniProtKB-UniRule"/>
</dbReference>
<dbReference type="InterPro" id="IPR001555">
    <property type="entry name" value="GART_AS"/>
</dbReference>
<evidence type="ECO:0000256" key="5">
    <source>
        <dbReference type="ARBA" id="ARBA00047664"/>
    </source>
</evidence>
<keyword evidence="3 6" id="KW-0658">Purine biosynthesis</keyword>
<comment type="caution">
    <text evidence="6">Lacks conserved residue(s) required for the propagation of feature annotation.</text>
</comment>
<comment type="function">
    <text evidence="6">Catalyzes the transfer of a formyl group from 10-formyltetrahydrofolate to 5-phospho-ribosyl-glycinamide (GAR), producing 5-phospho-ribosyl-N-formylglycinamide (FGAR) and tetrahydrofolate.</text>
</comment>
<keyword evidence="2 6" id="KW-0808">Transferase</keyword>
<feature type="binding site" evidence="6">
    <location>
        <position position="114"/>
    </location>
    <ligand>
        <name>(6R)-10-formyltetrahydrofolate</name>
        <dbReference type="ChEBI" id="CHEBI:195366"/>
    </ligand>
</feature>
<dbReference type="EC" id="2.1.2.2" evidence="6"/>
<dbReference type="CDD" id="cd08645">
    <property type="entry name" value="FMT_core_GART"/>
    <property type="match status" value="1"/>
</dbReference>
<sequence length="221" mass="24893">MMKNIPLKKNIVILISGEGSNLQALINAQKAGKIRGKICGVFSNQLNAYGLERAKQAKIPIQILEAKTQPDHIEFDLNLIQKIDSYQPDLIALAGYMRILTPTFVQHYKGKILNIHPSLLPKYPGLHTHQRVLANGDKEHGSSVHFVTEKLDGGPVILQSRISVFPDDSEKTLMERIKVQEHHIYPKVVDWFMQGRLEMRSGIAWLDGQPLTEKKDSTCVP</sequence>
<evidence type="ECO:0000313" key="8">
    <source>
        <dbReference type="Proteomes" id="UP000792865"/>
    </source>
</evidence>
<dbReference type="EMBL" id="CP022932">
    <property type="protein sequence ID" value="ASV33486.1"/>
    <property type="molecule type" value="Genomic_DNA"/>
</dbReference>
<dbReference type="Pfam" id="PF00551">
    <property type="entry name" value="Formyl_trans_N"/>
    <property type="match status" value="1"/>
</dbReference>